<evidence type="ECO:0000313" key="8">
    <source>
        <dbReference type="Proteomes" id="UP000466388"/>
    </source>
</evidence>
<dbReference type="Pfam" id="PF12698">
    <property type="entry name" value="ABC2_membrane_3"/>
    <property type="match status" value="1"/>
</dbReference>
<evidence type="ECO:0000256" key="4">
    <source>
        <dbReference type="ARBA" id="ARBA00023136"/>
    </source>
</evidence>
<feature type="transmembrane region" description="Helical" evidence="5">
    <location>
        <begin position="354"/>
        <end position="379"/>
    </location>
</feature>
<comment type="subcellular location">
    <subcellularLocation>
        <location evidence="1">Membrane</location>
        <topology evidence="1">Multi-pass membrane protein</topology>
    </subcellularLocation>
</comment>
<evidence type="ECO:0000256" key="3">
    <source>
        <dbReference type="ARBA" id="ARBA00022989"/>
    </source>
</evidence>
<dbReference type="InterPro" id="IPR051328">
    <property type="entry name" value="T7SS_ABC-Transporter"/>
</dbReference>
<dbReference type="InterPro" id="IPR013525">
    <property type="entry name" value="ABC2_TM"/>
</dbReference>
<dbReference type="GO" id="GO:0016020">
    <property type="term" value="C:membrane"/>
    <property type="evidence" value="ECO:0007669"/>
    <property type="project" value="UniProtKB-SubCell"/>
</dbReference>
<protein>
    <recommendedName>
        <fullName evidence="6">ABC-2 type transporter transmembrane domain-containing protein</fullName>
    </recommendedName>
</protein>
<organism evidence="7 8">
    <name type="scientific">Secundilactobacillus folii</name>
    <dbReference type="NCBI Taxonomy" id="2678357"/>
    <lineage>
        <taxon>Bacteria</taxon>
        <taxon>Bacillati</taxon>
        <taxon>Bacillota</taxon>
        <taxon>Bacilli</taxon>
        <taxon>Lactobacillales</taxon>
        <taxon>Lactobacillaceae</taxon>
        <taxon>Secundilactobacillus</taxon>
    </lineage>
</organism>
<dbReference type="PANTHER" id="PTHR43077">
    <property type="entry name" value="TRANSPORT PERMEASE YVFS-RELATED"/>
    <property type="match status" value="1"/>
</dbReference>
<evidence type="ECO:0000313" key="7">
    <source>
        <dbReference type="EMBL" id="MTV83253.1"/>
    </source>
</evidence>
<evidence type="ECO:0000259" key="6">
    <source>
        <dbReference type="Pfam" id="PF12698"/>
    </source>
</evidence>
<dbReference type="EMBL" id="WNJO01000022">
    <property type="protein sequence ID" value="MTV83253.1"/>
    <property type="molecule type" value="Genomic_DNA"/>
</dbReference>
<sequence>MQLGKFLKSRGPILGLVILLGYGLLIFMIYFTGYHAMPANMDKIPVTVINQDGHTSTSLSKQIKQALPFKTVKTGSNLANAKTQLNQRHTYMIVDIPKGFSADVKANRTTNLNFYINESNQTSLVSGMKSAAATIGTQVNQGVVLQKNTVALAKPQLTRLKTSLQRAQSKQKAQLATAQQQIAAAPASQQKQLNSQLQVKVSKTRAKATKQAKQREQKIVKQSENQAKRVANSVRTKIHRVNQVKSGLNYSLAPFIANLSLYLGTMIGTLLLYGTFAKFAPKIGRFKAFINLEFAMVLLALIGGAIDTWGFLAMMGLSSSKFTGLFVTHALAVFAAYNLNSILVLLLGQMGTAVNIFITMLQVVAGAGMIPLLTMNSFFKGIHSVMPMYYGIVADFNVMYGGAGTNSLWIDLIILTGVIFLINLVVVTFRKQQPMLHFEDLS</sequence>
<reference evidence="7 8" key="1">
    <citation type="submission" date="2019-11" db="EMBL/GenBank/DDBJ databases">
        <title>Lactobacillus sp. nov. CRM56-3, isolated from fermented tea leaves.</title>
        <authorList>
            <person name="Phuengjayaem S."/>
            <person name="Tanasupawat S."/>
        </authorList>
    </citation>
    <scope>NUCLEOTIDE SEQUENCE [LARGE SCALE GENOMIC DNA]</scope>
    <source>
        <strain evidence="7 8">CRM56-3</strain>
    </source>
</reference>
<keyword evidence="4 5" id="KW-0472">Membrane</keyword>
<name>A0A7X2XX76_9LACO</name>
<evidence type="ECO:0000256" key="1">
    <source>
        <dbReference type="ARBA" id="ARBA00004141"/>
    </source>
</evidence>
<comment type="caution">
    <text evidence="7">The sequence shown here is derived from an EMBL/GenBank/DDBJ whole genome shotgun (WGS) entry which is preliminary data.</text>
</comment>
<feature type="transmembrane region" description="Helical" evidence="5">
    <location>
        <begin position="408"/>
        <end position="429"/>
    </location>
</feature>
<accession>A0A7X2XX76</accession>
<feature type="transmembrane region" description="Helical" evidence="5">
    <location>
        <begin position="255"/>
        <end position="276"/>
    </location>
</feature>
<dbReference type="RefSeq" id="WP_155432514.1">
    <property type="nucleotide sequence ID" value="NZ_WNJO01000022.1"/>
</dbReference>
<gene>
    <name evidence="7" type="ORF">GM612_11545</name>
</gene>
<evidence type="ECO:0000256" key="2">
    <source>
        <dbReference type="ARBA" id="ARBA00022692"/>
    </source>
</evidence>
<keyword evidence="2 5" id="KW-0812">Transmembrane</keyword>
<evidence type="ECO:0000256" key="5">
    <source>
        <dbReference type="SAM" id="Phobius"/>
    </source>
</evidence>
<keyword evidence="3 5" id="KW-1133">Transmembrane helix</keyword>
<feature type="transmembrane region" description="Helical" evidence="5">
    <location>
        <begin position="326"/>
        <end position="347"/>
    </location>
</feature>
<dbReference type="Proteomes" id="UP000466388">
    <property type="component" value="Unassembled WGS sequence"/>
</dbReference>
<dbReference type="PANTHER" id="PTHR43077:SF5">
    <property type="entry name" value="PHAGE INFECTION PROTEIN"/>
    <property type="match status" value="1"/>
</dbReference>
<feature type="domain" description="ABC-2 type transporter transmembrane" evidence="6">
    <location>
        <begin position="24"/>
        <end position="268"/>
    </location>
</feature>
<keyword evidence="8" id="KW-1185">Reference proteome</keyword>
<dbReference type="Gene3D" id="3.40.1710.10">
    <property type="entry name" value="abc type-2 transporter like domain"/>
    <property type="match status" value="1"/>
</dbReference>
<proteinExistence type="predicted"/>
<feature type="transmembrane region" description="Helical" evidence="5">
    <location>
        <begin position="288"/>
        <end position="306"/>
    </location>
</feature>
<dbReference type="AlphaFoldDB" id="A0A7X2XX76"/>
<feature type="transmembrane region" description="Helical" evidence="5">
    <location>
        <begin position="12"/>
        <end position="31"/>
    </location>
</feature>
<dbReference type="GO" id="GO:0140359">
    <property type="term" value="F:ABC-type transporter activity"/>
    <property type="evidence" value="ECO:0007669"/>
    <property type="project" value="InterPro"/>
</dbReference>